<dbReference type="AlphaFoldDB" id="W4JS52"/>
<dbReference type="Proteomes" id="UP000030671">
    <property type="component" value="Unassembled WGS sequence"/>
</dbReference>
<dbReference type="HOGENOM" id="CLU_2558560_0_0_1"/>
<proteinExistence type="predicted"/>
<dbReference type="EMBL" id="KI925464">
    <property type="protein sequence ID" value="ETW76387.1"/>
    <property type="molecule type" value="Genomic_DNA"/>
</dbReference>
<gene>
    <name evidence="1" type="ORF">HETIRDRAFT_328334</name>
</gene>
<dbReference type="InParanoid" id="W4JS52"/>
<reference evidence="1 2" key="1">
    <citation type="journal article" date="2012" name="New Phytol.">
        <title>Insight into trade-off between wood decay and parasitism from the genome of a fungal forest pathogen.</title>
        <authorList>
            <person name="Olson A."/>
            <person name="Aerts A."/>
            <person name="Asiegbu F."/>
            <person name="Belbahri L."/>
            <person name="Bouzid O."/>
            <person name="Broberg A."/>
            <person name="Canback B."/>
            <person name="Coutinho P.M."/>
            <person name="Cullen D."/>
            <person name="Dalman K."/>
            <person name="Deflorio G."/>
            <person name="van Diepen L.T."/>
            <person name="Dunand C."/>
            <person name="Duplessis S."/>
            <person name="Durling M."/>
            <person name="Gonthier P."/>
            <person name="Grimwood J."/>
            <person name="Fossdal C.G."/>
            <person name="Hansson D."/>
            <person name="Henrissat B."/>
            <person name="Hietala A."/>
            <person name="Himmelstrand K."/>
            <person name="Hoffmeister D."/>
            <person name="Hogberg N."/>
            <person name="James T.Y."/>
            <person name="Karlsson M."/>
            <person name="Kohler A."/>
            <person name="Kues U."/>
            <person name="Lee Y.H."/>
            <person name="Lin Y.C."/>
            <person name="Lind M."/>
            <person name="Lindquist E."/>
            <person name="Lombard V."/>
            <person name="Lucas S."/>
            <person name="Lunden K."/>
            <person name="Morin E."/>
            <person name="Murat C."/>
            <person name="Park J."/>
            <person name="Raffaello T."/>
            <person name="Rouze P."/>
            <person name="Salamov A."/>
            <person name="Schmutz J."/>
            <person name="Solheim H."/>
            <person name="Stahlberg J."/>
            <person name="Velez H."/>
            <person name="de Vries R.P."/>
            <person name="Wiebenga A."/>
            <person name="Woodward S."/>
            <person name="Yakovlev I."/>
            <person name="Garbelotto M."/>
            <person name="Martin F."/>
            <person name="Grigoriev I.V."/>
            <person name="Stenlid J."/>
        </authorList>
    </citation>
    <scope>NUCLEOTIDE SEQUENCE [LARGE SCALE GENOMIC DNA]</scope>
    <source>
        <strain evidence="1 2">TC 32-1</strain>
    </source>
</reference>
<protein>
    <submittedName>
        <fullName evidence="1">Uncharacterized protein</fullName>
    </submittedName>
</protein>
<dbReference type="RefSeq" id="XP_009551304.1">
    <property type="nucleotide sequence ID" value="XM_009553009.1"/>
</dbReference>
<dbReference type="KEGG" id="hir:HETIRDRAFT_328334"/>
<sequence>MSISFHTLSPEVQKRVRFDEEDSRALPCHSSISSLRFPQASFQGCVTYIYGIGSRARNDLRVYTLNSCCMLVSCRIYVRSWL</sequence>
<name>W4JS52_HETIT</name>
<keyword evidence="2" id="KW-1185">Reference proteome</keyword>
<dbReference type="GeneID" id="20671409"/>
<organism evidence="1 2">
    <name type="scientific">Heterobasidion irregulare (strain TC 32-1)</name>
    <dbReference type="NCBI Taxonomy" id="747525"/>
    <lineage>
        <taxon>Eukaryota</taxon>
        <taxon>Fungi</taxon>
        <taxon>Dikarya</taxon>
        <taxon>Basidiomycota</taxon>
        <taxon>Agaricomycotina</taxon>
        <taxon>Agaricomycetes</taxon>
        <taxon>Russulales</taxon>
        <taxon>Bondarzewiaceae</taxon>
        <taxon>Heterobasidion</taxon>
        <taxon>Heterobasidion annosum species complex</taxon>
    </lineage>
</organism>
<accession>W4JS52</accession>
<evidence type="ECO:0000313" key="2">
    <source>
        <dbReference type="Proteomes" id="UP000030671"/>
    </source>
</evidence>
<evidence type="ECO:0000313" key="1">
    <source>
        <dbReference type="EMBL" id="ETW76387.1"/>
    </source>
</evidence>